<dbReference type="PANTHER" id="PTHR10005:SF3">
    <property type="entry name" value="SKI-LIKE PROTEIN"/>
    <property type="match status" value="1"/>
</dbReference>
<reference evidence="5" key="1">
    <citation type="journal article" date="2010" name="Science">
        <title>The genome of the Western clawed frog Xenopus tropicalis.</title>
        <authorList>
            <person name="Hellsten U."/>
            <person name="Harland R.M."/>
            <person name="Gilchrist M.J."/>
            <person name="Hendrix D."/>
            <person name="Jurka J."/>
            <person name="Kapitonov V."/>
            <person name="Ovcharenko I."/>
            <person name="Putnam N.H."/>
            <person name="Shu S."/>
            <person name="Taher L."/>
            <person name="Blitz I.L."/>
            <person name="Blumberg B."/>
            <person name="Dichmann D.S."/>
            <person name="Dubchak I."/>
            <person name="Amaya E."/>
            <person name="Detter J.C."/>
            <person name="Fletcher R."/>
            <person name="Gerhard D.S."/>
            <person name="Goodstein D."/>
            <person name="Graves T."/>
            <person name="Grigoriev I.V."/>
            <person name="Grimwood J."/>
            <person name="Kawashima T."/>
            <person name="Lindquist E."/>
            <person name="Lucas S.M."/>
            <person name="Mead P.E."/>
            <person name="Mitros T."/>
            <person name="Ogino H."/>
            <person name="Ohta Y."/>
            <person name="Poliakov A.V."/>
            <person name="Pollet N."/>
            <person name="Robert J."/>
            <person name="Salamov A."/>
            <person name="Sater A.K."/>
            <person name="Schmutz J."/>
            <person name="Terry A."/>
            <person name="Vize P.D."/>
            <person name="Warren W.C."/>
            <person name="Wells D."/>
            <person name="Wills A."/>
            <person name="Wilson R.K."/>
            <person name="Zimmerman L.B."/>
            <person name="Zorn A.M."/>
            <person name="Grainger R."/>
            <person name="Grammer T."/>
            <person name="Khokha M.K."/>
            <person name="Richardson P.M."/>
            <person name="Rokhsar D.S."/>
        </authorList>
    </citation>
    <scope>NUCLEOTIDE SEQUENCE [LARGE SCALE GENOMIC DNA]</scope>
    <source>
        <strain evidence="5">Nigerian</strain>
    </source>
</reference>
<dbReference type="InterPro" id="IPR037000">
    <property type="entry name" value="Ski_DNA-bd_sf"/>
</dbReference>
<dbReference type="Pfam" id="PF08782">
    <property type="entry name" value="c-SKI_SMAD_bind"/>
    <property type="match status" value="1"/>
</dbReference>
<dbReference type="Proteomes" id="UP000008143">
    <property type="component" value="Chromosome 5"/>
</dbReference>
<dbReference type="AlphaFoldDB" id="F7DVM3"/>
<dbReference type="HOGENOM" id="CLU_025786_0_0_1"/>
<dbReference type="InterPro" id="IPR009061">
    <property type="entry name" value="DNA-bd_dom_put_sf"/>
</dbReference>
<dbReference type="GO" id="GO:0005737">
    <property type="term" value="C:cytoplasm"/>
    <property type="evidence" value="ECO:0000318"/>
    <property type="project" value="GO_Central"/>
</dbReference>
<dbReference type="GO" id="GO:0046332">
    <property type="term" value="F:SMAD binding"/>
    <property type="evidence" value="ECO:0000318"/>
    <property type="project" value="GO_Central"/>
</dbReference>
<dbReference type="GeneTree" id="ENSGT00940000158435"/>
<dbReference type="Ensembl" id="ENSXETT00000020221">
    <property type="protein sequence ID" value="ENSXETP00000020221"/>
    <property type="gene ID" value="ENSXETG00000009208"/>
</dbReference>
<feature type="domain" description="c-SKI SMAD4-binding" evidence="4">
    <location>
        <begin position="243"/>
        <end position="338"/>
    </location>
</feature>
<sequence>MGDDGSPPLKKLAKEMDISIEVPNVAKKVITIKMEIDDYKEPSAAESTDSSCASSVSLCGSSDLNPGLKHTLAQFNLSSRSSLGGPAAFSARFSHENMSPTVFLPLPSPQIHPGPLFIPSDSSTELTQTELEGESISCFMVGGEKRLCLPQVLNSVLRDFSLQQINIVCDEMYIYCSRCTSDQLHILKVLGILPFNAPSCGLITLTDAQRLCNALLRPQTFPQNGSLLPAKNSLAQLKETGSAFEVEHDCLGKCQGLFAPHLFSQPDAPCIQCLECYGMFSTQTFVMHSHRSPDKRTCHWGFDSAKWHCYVHLSPKYLDTPEGKKMNALLKEMKEKFNKKNQPKRIQPKGEHIQTLELPSWYPVIKQEDDPTSRPHLLHPSYYLYMYDKVVAPNVSLTATVSQCKEAKIGRKEVAPSKPSVELEKQARSGKHKSVTSYPELSIEEQERVDLKPDIKTSNIKQPNTVDGEKHESACNKDILCVDDKSQIMEEVVKTFLKQQEKLNYILQKKQQIQMEVELLSNSKTMKDLTVEQQNLQKEFESLQNEHMQKMEELYDEQRDLEEKLKQVKKQKCSCDLNTDRDKETQYANQLTELRQRLDQAEADRRELQDELRREREAREKLEMMIKELKLQILKSAKSGDGE</sequence>
<dbReference type="InterPro" id="IPR003380">
    <property type="entry name" value="SKI/SNO/DAC"/>
</dbReference>
<dbReference type="GO" id="GO:0000978">
    <property type="term" value="F:RNA polymerase II cis-regulatory region sequence-specific DNA binding"/>
    <property type="evidence" value="ECO:0000318"/>
    <property type="project" value="GO_Central"/>
</dbReference>
<dbReference type="FunFam" id="3.10.260.20:FF:000002">
    <property type="entry name" value="SKI-like oncogene a"/>
    <property type="match status" value="1"/>
</dbReference>
<dbReference type="eggNOG" id="ENOG502QT5P">
    <property type="taxonomic scope" value="Eukaryota"/>
</dbReference>
<dbReference type="SUPFAM" id="SSF46955">
    <property type="entry name" value="Putative DNA-binding domain"/>
    <property type="match status" value="1"/>
</dbReference>
<dbReference type="InterPro" id="IPR023216">
    <property type="entry name" value="Tscrpt_reg_SKI_SnoN"/>
</dbReference>
<organism evidence="5">
    <name type="scientific">Xenopus tropicalis</name>
    <name type="common">Western clawed frog</name>
    <name type="synonym">Silurana tropicalis</name>
    <dbReference type="NCBI Taxonomy" id="8364"/>
    <lineage>
        <taxon>Eukaryota</taxon>
        <taxon>Metazoa</taxon>
        <taxon>Chordata</taxon>
        <taxon>Craniata</taxon>
        <taxon>Vertebrata</taxon>
        <taxon>Euteleostomi</taxon>
        <taxon>Amphibia</taxon>
        <taxon>Batrachia</taxon>
        <taxon>Anura</taxon>
        <taxon>Pipoidea</taxon>
        <taxon>Pipidae</taxon>
        <taxon>Xenopodinae</taxon>
        <taxon>Xenopus</taxon>
        <taxon>Silurana</taxon>
    </lineage>
</organism>
<proteinExistence type="inferred from homology"/>
<reference evidence="7" key="3">
    <citation type="submission" date="2025-04" db="UniProtKB">
        <authorList>
            <consortium name="RefSeq"/>
        </authorList>
    </citation>
    <scope>IDENTIFICATION</scope>
    <source>
        <strain evidence="7">Nigerian</strain>
        <tissue evidence="7">Liver and blood</tissue>
    </source>
</reference>
<evidence type="ECO:0000313" key="7">
    <source>
        <dbReference type="RefSeq" id="XP_002931592.1"/>
    </source>
</evidence>
<gene>
    <name evidence="5 7 8" type="primary">skil</name>
</gene>
<evidence type="ECO:0000256" key="2">
    <source>
        <dbReference type="SAM" id="Coils"/>
    </source>
</evidence>
<comment type="similarity">
    <text evidence="1">Belongs to the SKI family.</text>
</comment>
<dbReference type="SMART" id="SM01046">
    <property type="entry name" value="c-SKI_SMAD_bind"/>
    <property type="match status" value="1"/>
</dbReference>
<dbReference type="GO" id="GO:0030512">
    <property type="term" value="P:negative regulation of transforming growth factor beta receptor signaling pathway"/>
    <property type="evidence" value="ECO:0000318"/>
    <property type="project" value="GO_Central"/>
</dbReference>
<dbReference type="GO" id="GO:0000981">
    <property type="term" value="F:DNA-binding transcription factor activity, RNA polymerase II-specific"/>
    <property type="evidence" value="ECO:0000318"/>
    <property type="project" value="GO_Central"/>
</dbReference>
<dbReference type="Gene3D" id="3.10.390.10">
    <property type="entry name" value="SAND domain-like"/>
    <property type="match status" value="1"/>
</dbReference>
<dbReference type="SUPFAM" id="SSF63763">
    <property type="entry name" value="SAND domain-like"/>
    <property type="match status" value="1"/>
</dbReference>
<dbReference type="CDD" id="cd21084">
    <property type="entry name" value="DHD_Sno"/>
    <property type="match status" value="1"/>
</dbReference>
<evidence type="ECO:0000313" key="6">
    <source>
        <dbReference type="Proteomes" id="UP000008143"/>
    </source>
</evidence>
<dbReference type="PANTHER" id="PTHR10005">
    <property type="entry name" value="SKI ONCOGENE-RELATED"/>
    <property type="match status" value="1"/>
</dbReference>
<feature type="compositionally biased region" description="Basic and acidic residues" evidence="3">
    <location>
        <begin position="413"/>
        <end position="427"/>
    </location>
</feature>
<dbReference type="ExpressionAtlas" id="F7DVM3">
    <property type="expression patterns" value="baseline"/>
</dbReference>
<dbReference type="KEGG" id="xtr:100492636"/>
<dbReference type="Xenbase" id="XB-GENE-486095">
    <property type="gene designation" value="skil"/>
</dbReference>
<dbReference type="FunFam" id="3.10.390.10:FF:000002">
    <property type="entry name" value="Putative ski oncogene"/>
    <property type="match status" value="1"/>
</dbReference>
<evidence type="ECO:0000256" key="3">
    <source>
        <dbReference type="SAM" id="MobiDB-lite"/>
    </source>
</evidence>
<feature type="region of interest" description="Disordered" evidence="3">
    <location>
        <begin position="413"/>
        <end position="439"/>
    </location>
</feature>
<dbReference type="AGR" id="Xenbase:XB-GENE-486095"/>
<name>F7DVM3_XENTR</name>
<keyword evidence="6" id="KW-1185">Reference proteome</keyword>
<dbReference type="Reactome" id="R-XTR-2173795">
    <property type="pathway name" value="Downregulation of SMAD2/3:SMAD4 transcriptional activity"/>
</dbReference>
<dbReference type="RefSeq" id="XP_002931592.1">
    <property type="nucleotide sequence ID" value="XM_002931546.5"/>
</dbReference>
<reference evidence="5" key="2">
    <citation type="submission" date="2011-06" db="UniProtKB">
        <authorList>
            <consortium name="Ensembl"/>
        </authorList>
    </citation>
    <scope>IDENTIFICATION</scope>
</reference>
<dbReference type="OMA" id="HAHRMEE"/>
<keyword evidence="2" id="KW-0175">Coiled coil</keyword>
<accession>F7DVM3</accession>
<dbReference type="GO" id="GO:0000122">
    <property type="term" value="P:negative regulation of transcription by RNA polymerase II"/>
    <property type="evidence" value="ECO:0000318"/>
    <property type="project" value="GO_Central"/>
</dbReference>
<protein>
    <submittedName>
        <fullName evidence="5">SKI-like proto-oncogene</fullName>
    </submittedName>
    <submittedName>
        <fullName evidence="7">Ski-like protein</fullName>
    </submittedName>
</protein>
<dbReference type="CTD" id="6498"/>
<dbReference type="InterPro" id="IPR010919">
    <property type="entry name" value="SAND-like_dom_sf"/>
</dbReference>
<dbReference type="OrthoDB" id="3938623at2759"/>
<evidence type="ECO:0000313" key="8">
    <source>
        <dbReference type="Xenbase" id="XB-GENE-486095"/>
    </source>
</evidence>
<evidence type="ECO:0000259" key="4">
    <source>
        <dbReference type="SMART" id="SM01046"/>
    </source>
</evidence>
<dbReference type="GO" id="GO:0005634">
    <property type="term" value="C:nucleus"/>
    <property type="evidence" value="ECO:0000318"/>
    <property type="project" value="GO_Central"/>
</dbReference>
<evidence type="ECO:0000313" key="5">
    <source>
        <dbReference type="Ensembl" id="ENSXETP00000020221"/>
    </source>
</evidence>
<dbReference type="Pfam" id="PF02437">
    <property type="entry name" value="Ski_Sno_DHD"/>
    <property type="match status" value="1"/>
</dbReference>
<dbReference type="Gene3D" id="3.10.260.20">
    <property type="entry name" value="Ski"/>
    <property type="match status" value="1"/>
</dbReference>
<dbReference type="InterPro" id="IPR014890">
    <property type="entry name" value="c-SKI_SMAD4-bd_dom"/>
</dbReference>
<evidence type="ECO:0000256" key="1">
    <source>
        <dbReference type="ARBA" id="ARBA00009513"/>
    </source>
</evidence>
<feature type="coiled-coil region" evidence="2">
    <location>
        <begin position="526"/>
        <end position="632"/>
    </location>
</feature>
<dbReference type="Bgee" id="ENSXETG00000009208">
    <property type="expression patterns" value="Expressed in gastrula and 11 other cell types or tissues"/>
</dbReference>
<dbReference type="GO" id="GO:0005667">
    <property type="term" value="C:transcription regulator complex"/>
    <property type="evidence" value="ECO:0000318"/>
    <property type="project" value="GO_Central"/>
</dbReference>
<dbReference type="GO" id="GO:0030514">
    <property type="term" value="P:negative regulation of BMP signaling pathway"/>
    <property type="evidence" value="ECO:0000318"/>
    <property type="project" value="GO_Central"/>
</dbReference>
<dbReference type="GeneID" id="100492636"/>